<dbReference type="GeneID" id="82204531"/>
<keyword evidence="2" id="KW-1185">Reference proteome</keyword>
<name>A0A1V1HYW7_9FIRM</name>
<protein>
    <submittedName>
        <fullName evidence="1">(Exo)Nuclease SbcCD, subunit D</fullName>
    </submittedName>
</protein>
<dbReference type="KEGG" id="ril:CRIB_346"/>
<evidence type="ECO:0000313" key="1">
    <source>
        <dbReference type="EMBL" id="CED93103.1"/>
    </source>
</evidence>
<dbReference type="Proteomes" id="UP000245622">
    <property type="component" value="Chromosome 1"/>
</dbReference>
<gene>
    <name evidence="1" type="ORF">CRIB_346</name>
</gene>
<dbReference type="AlphaFoldDB" id="A0A1V1HYW7"/>
<dbReference type="EMBL" id="LN555523">
    <property type="protein sequence ID" value="CED93103.1"/>
    <property type="molecule type" value="Genomic_DNA"/>
</dbReference>
<sequence length="99" mass="11767">MKFIRTSENMKNQNIKAHSQYKQESICDEDFTVLKENISEVNKTIKNCKTREIDLKDKSIKELFIDFYLKNRGRPPKDELTNLFLEIISEEGESKDETY</sequence>
<organism evidence="1 2">
    <name type="scientific">Romboutsia ilealis</name>
    <dbReference type="NCBI Taxonomy" id="1115758"/>
    <lineage>
        <taxon>Bacteria</taxon>
        <taxon>Bacillati</taxon>
        <taxon>Bacillota</taxon>
        <taxon>Clostridia</taxon>
        <taxon>Peptostreptococcales</taxon>
        <taxon>Peptostreptococcaceae</taxon>
        <taxon>Romboutsia</taxon>
    </lineage>
</organism>
<evidence type="ECO:0000313" key="2">
    <source>
        <dbReference type="Proteomes" id="UP000245622"/>
    </source>
</evidence>
<dbReference type="RefSeq" id="WP_180702851.1">
    <property type="nucleotide sequence ID" value="NZ_CAJUCR010000029.1"/>
</dbReference>
<reference evidence="1 2" key="1">
    <citation type="submission" date="2014-04" db="EMBL/GenBank/DDBJ databases">
        <authorList>
            <person name="Hornung B.V."/>
        </authorList>
    </citation>
    <scope>NUCLEOTIDE SEQUENCE [LARGE SCALE GENOMIC DNA]</scope>
    <source>
        <strain evidence="1 2">CRIB</strain>
    </source>
</reference>
<proteinExistence type="predicted"/>
<accession>A0A1V1HYW7</accession>